<accession>A0ABW9ZQR4</accession>
<dbReference type="InterPro" id="IPR033403">
    <property type="entry name" value="DUF5110"/>
</dbReference>
<sequence length="769" mass="87077">MRSRWFALLISLVAASHTLRAQPLTASGAPAELRLYRISNNCIRLMLAPVSYEPATGDNPSLAAAAYTIPLARMRSIDREKVQRIGDLTVHITPSPLTIRISNKQQKLVQQLVFENDGSVSFLLNGNEKVLGMGEGGPKPERGLNWRLQNVQFDRRGRIDSMQPRWQGDAYGSRNPVAMLTGTSGWGIFVAAPWVLVDLRQETKGKFIPAQVSVTAQPQNEKNQGQNMGKGLPPADKIIPGLFDVFVFDAQDPSSMMRDFSRITGPAALPPKWALGYMQSHRTLEEDAQMSGIVDTFRQKKIPIDAVIYLGTGFTPSGWNKTQPSFEFNPEVFKNPPSKFFDAVHGNNVKVILHMVPWDRDRLPGLHGSIPAKPGETKDASHIENYWKQHEPLVKMGVDGFWPDEGDWFNLHERIKRHQLYYQGMLLSQPGKRPWSLQRNGYPGIAQWGGWVWSGDTESSWKTLEAQIAVGINYSLSIAPFWGSDIGGFYPNETYSGEMYVRWHQFASFNASFRSHGRSWWLHLPWGWGREAMGPAENRAIPPRSAMNNFAVEPVIKQYNELRYRLMPYTYTLAWQARETGMPMMRALWLHYPKDEKAAGTGDQFLWGKDIMVAPVYEKEAQVRKLYLPAGIWYDWWTDKTVTGGTTIAKQVDLATMPLYIRAGAILPVDTIRQYTAEPVRAALTIKIYTGTDGEFVLYEDDGESTDYLRGKYGLTKFTWNEKQKRLTIESPKTNTAAPGARVFDIEWIGYGKKERVRYDGKRSVVSLQ</sequence>
<evidence type="ECO:0000256" key="1">
    <source>
        <dbReference type="ARBA" id="ARBA00007806"/>
    </source>
</evidence>
<evidence type="ECO:0000259" key="6">
    <source>
        <dbReference type="Pfam" id="PF21365"/>
    </source>
</evidence>
<dbReference type="GO" id="GO:0016787">
    <property type="term" value="F:hydrolase activity"/>
    <property type="evidence" value="ECO:0007669"/>
    <property type="project" value="UniProtKB-KW"/>
</dbReference>
<organism evidence="7 8">
    <name type="scientific">Sediminibacterium roseum</name>
    <dbReference type="NCBI Taxonomy" id="1978412"/>
    <lineage>
        <taxon>Bacteria</taxon>
        <taxon>Pseudomonadati</taxon>
        <taxon>Bacteroidota</taxon>
        <taxon>Chitinophagia</taxon>
        <taxon>Chitinophagales</taxon>
        <taxon>Chitinophagaceae</taxon>
        <taxon>Sediminibacterium</taxon>
    </lineage>
</organism>
<dbReference type="Gene3D" id="3.20.20.80">
    <property type="entry name" value="Glycosidases"/>
    <property type="match status" value="1"/>
</dbReference>
<feature type="domain" description="Glycosyl hydrolase family 31 C-terminal" evidence="6">
    <location>
        <begin position="581"/>
        <end position="667"/>
    </location>
</feature>
<dbReference type="PANTHER" id="PTHR43863:SF2">
    <property type="entry name" value="MALTASE-GLUCOAMYLASE"/>
    <property type="match status" value="1"/>
</dbReference>
<dbReference type="Pfam" id="PF17137">
    <property type="entry name" value="DUF5110"/>
    <property type="match status" value="1"/>
</dbReference>
<keyword evidence="3" id="KW-0732">Signal</keyword>
<name>A0ABW9ZQR4_9BACT</name>
<dbReference type="PANTHER" id="PTHR43863">
    <property type="entry name" value="HYDROLASE, PUTATIVE (AFU_ORTHOLOGUE AFUA_1G03140)-RELATED"/>
    <property type="match status" value="1"/>
</dbReference>
<dbReference type="Pfam" id="PF21365">
    <property type="entry name" value="Glyco_hydro_31_3rd"/>
    <property type="match status" value="1"/>
</dbReference>
<keyword evidence="8" id="KW-1185">Reference proteome</keyword>
<feature type="domain" description="DUF5110" evidence="5">
    <location>
        <begin position="684"/>
        <end position="750"/>
    </location>
</feature>
<evidence type="ECO:0000259" key="5">
    <source>
        <dbReference type="Pfam" id="PF17137"/>
    </source>
</evidence>
<protein>
    <submittedName>
        <fullName evidence="7">Glycoside hydrolase family 31 protein</fullName>
    </submittedName>
</protein>
<comment type="caution">
    <text evidence="7">The sequence shown here is derived from an EMBL/GenBank/DDBJ whole genome shotgun (WGS) entry which is preliminary data.</text>
</comment>
<feature type="domain" description="Glycoside hydrolase family 31 TIM barrel" evidence="4">
    <location>
        <begin position="268"/>
        <end position="573"/>
    </location>
</feature>
<dbReference type="InterPro" id="IPR051816">
    <property type="entry name" value="Glycosyl_Hydrolase_31"/>
</dbReference>
<dbReference type="EMBL" id="JAACJS010000011">
    <property type="protein sequence ID" value="NCI49435.1"/>
    <property type="molecule type" value="Genomic_DNA"/>
</dbReference>
<gene>
    <name evidence="7" type="ORF">GWC95_05840</name>
</gene>
<reference evidence="7 8" key="1">
    <citation type="submission" date="2020-01" db="EMBL/GenBank/DDBJ databases">
        <title>Genome analysis.</title>
        <authorList>
            <person name="Wu S."/>
            <person name="Wang G."/>
        </authorList>
    </citation>
    <scope>NUCLEOTIDE SEQUENCE [LARGE SCALE GENOMIC DNA]</scope>
    <source>
        <strain evidence="7 8">SYL130</strain>
    </source>
</reference>
<comment type="similarity">
    <text evidence="1 2">Belongs to the glycosyl hydrolase 31 family.</text>
</comment>
<dbReference type="InterPro" id="IPR013780">
    <property type="entry name" value="Glyco_hydro_b"/>
</dbReference>
<keyword evidence="2 7" id="KW-0378">Hydrolase</keyword>
<dbReference type="SUPFAM" id="SSF51445">
    <property type="entry name" value="(Trans)glycosidases"/>
    <property type="match status" value="1"/>
</dbReference>
<dbReference type="SUPFAM" id="SSF51011">
    <property type="entry name" value="Glycosyl hydrolase domain"/>
    <property type="match status" value="1"/>
</dbReference>
<dbReference type="InterPro" id="IPR048395">
    <property type="entry name" value="Glyco_hydro_31_C"/>
</dbReference>
<proteinExistence type="inferred from homology"/>
<dbReference type="InterPro" id="IPR017853">
    <property type="entry name" value="GH"/>
</dbReference>
<evidence type="ECO:0000259" key="4">
    <source>
        <dbReference type="Pfam" id="PF01055"/>
    </source>
</evidence>
<dbReference type="InterPro" id="IPR000322">
    <property type="entry name" value="Glyco_hydro_31_TIM"/>
</dbReference>
<keyword evidence="2" id="KW-0326">Glycosidase</keyword>
<evidence type="ECO:0000256" key="3">
    <source>
        <dbReference type="SAM" id="SignalP"/>
    </source>
</evidence>
<dbReference type="Pfam" id="PF01055">
    <property type="entry name" value="Glyco_hydro_31_2nd"/>
    <property type="match status" value="1"/>
</dbReference>
<feature type="signal peptide" evidence="3">
    <location>
        <begin position="1"/>
        <end position="21"/>
    </location>
</feature>
<dbReference type="Proteomes" id="UP000753802">
    <property type="component" value="Unassembled WGS sequence"/>
</dbReference>
<dbReference type="Gene3D" id="2.60.40.1760">
    <property type="entry name" value="glycosyl hydrolase (family 31)"/>
    <property type="match status" value="1"/>
</dbReference>
<evidence type="ECO:0000256" key="2">
    <source>
        <dbReference type="RuleBase" id="RU361185"/>
    </source>
</evidence>
<evidence type="ECO:0000313" key="8">
    <source>
        <dbReference type="Proteomes" id="UP000753802"/>
    </source>
</evidence>
<feature type="chain" id="PRO_5045892573" evidence="3">
    <location>
        <begin position="22"/>
        <end position="769"/>
    </location>
</feature>
<dbReference type="Gene3D" id="2.60.40.1180">
    <property type="entry name" value="Golgi alpha-mannosidase II"/>
    <property type="match status" value="2"/>
</dbReference>
<evidence type="ECO:0000313" key="7">
    <source>
        <dbReference type="EMBL" id="NCI49435.1"/>
    </source>
</evidence>
<dbReference type="RefSeq" id="WP_161817757.1">
    <property type="nucleotide sequence ID" value="NZ_JAACJS010000011.1"/>
</dbReference>